<keyword evidence="2" id="KW-0808">Transferase</keyword>
<dbReference type="InterPro" id="IPR016181">
    <property type="entry name" value="Acyl_CoA_acyltransferase"/>
</dbReference>
<dbReference type="EMBL" id="FSRA01000001">
    <property type="protein sequence ID" value="SIN64911.1"/>
    <property type="molecule type" value="Genomic_DNA"/>
</dbReference>
<feature type="domain" description="N-acetyltransferase" evidence="1">
    <location>
        <begin position="11"/>
        <end position="143"/>
    </location>
</feature>
<dbReference type="STRING" id="536979.SAMN04488055_0142"/>
<dbReference type="Gene3D" id="3.40.630.30">
    <property type="match status" value="1"/>
</dbReference>
<dbReference type="SUPFAM" id="SSF55729">
    <property type="entry name" value="Acyl-CoA N-acyltransferases (Nat)"/>
    <property type="match status" value="1"/>
</dbReference>
<evidence type="ECO:0000259" key="1">
    <source>
        <dbReference type="PROSITE" id="PS51186"/>
    </source>
</evidence>
<keyword evidence="3" id="KW-1185">Reference proteome</keyword>
<gene>
    <name evidence="2" type="ORF">SAMN04488055_0142</name>
</gene>
<accession>A0A1N6D290</accession>
<dbReference type="AlphaFoldDB" id="A0A1N6D290"/>
<reference evidence="2 3" key="1">
    <citation type="submission" date="2016-11" db="EMBL/GenBank/DDBJ databases">
        <authorList>
            <person name="Jaros S."/>
            <person name="Januszkiewicz K."/>
            <person name="Wedrychowicz H."/>
        </authorList>
    </citation>
    <scope>NUCLEOTIDE SEQUENCE [LARGE SCALE GENOMIC DNA]</scope>
    <source>
        <strain evidence="2 3">DSM 24787</strain>
    </source>
</reference>
<dbReference type="InterPro" id="IPR053144">
    <property type="entry name" value="Acetyltransferase_Butenolide"/>
</dbReference>
<dbReference type="InterPro" id="IPR000182">
    <property type="entry name" value="GNAT_dom"/>
</dbReference>
<dbReference type="PROSITE" id="PS51186">
    <property type="entry name" value="GNAT"/>
    <property type="match status" value="1"/>
</dbReference>
<dbReference type="OrthoDB" id="3216107at2"/>
<dbReference type="RefSeq" id="WP_074237263.1">
    <property type="nucleotide sequence ID" value="NZ_FSRA01000001.1"/>
</dbReference>
<organism evidence="2 3">
    <name type="scientific">Chitinophaga niabensis</name>
    <dbReference type="NCBI Taxonomy" id="536979"/>
    <lineage>
        <taxon>Bacteria</taxon>
        <taxon>Pseudomonadati</taxon>
        <taxon>Bacteroidota</taxon>
        <taxon>Chitinophagia</taxon>
        <taxon>Chitinophagales</taxon>
        <taxon>Chitinophagaceae</taxon>
        <taxon>Chitinophaga</taxon>
    </lineage>
</organism>
<dbReference type="PANTHER" id="PTHR43233:SF1">
    <property type="entry name" value="FAMILY N-ACETYLTRANSFERASE, PUTATIVE (AFU_ORTHOLOGUE AFUA_6G03350)-RELATED"/>
    <property type="match status" value="1"/>
</dbReference>
<dbReference type="Pfam" id="PF00583">
    <property type="entry name" value="Acetyltransf_1"/>
    <property type="match status" value="1"/>
</dbReference>
<dbReference type="PANTHER" id="PTHR43233">
    <property type="entry name" value="FAMILY N-ACETYLTRANSFERASE, PUTATIVE (AFU_ORTHOLOGUE AFUA_6G03350)-RELATED"/>
    <property type="match status" value="1"/>
</dbReference>
<dbReference type="GO" id="GO:0016747">
    <property type="term" value="F:acyltransferase activity, transferring groups other than amino-acyl groups"/>
    <property type="evidence" value="ECO:0007669"/>
    <property type="project" value="InterPro"/>
</dbReference>
<evidence type="ECO:0000313" key="2">
    <source>
        <dbReference type="EMBL" id="SIN64911.1"/>
    </source>
</evidence>
<dbReference type="Proteomes" id="UP000185003">
    <property type="component" value="Unassembled WGS sequence"/>
</dbReference>
<evidence type="ECO:0000313" key="3">
    <source>
        <dbReference type="Proteomes" id="UP000185003"/>
    </source>
</evidence>
<sequence>MIHIETTHKGYRISTDKSQLQIDVIYRYLSEESYWAKDIPRSFVERSIANSLCFGIYHEKEQVGFARVITDLTTFGYLADVFVLPAHRGKGLSKWLMEVILAHPDLTTLRRFMLATQDAHGLYKQFGFDALPHPDRVMGKQMNGTYTDMKRSS</sequence>
<dbReference type="CDD" id="cd04301">
    <property type="entry name" value="NAT_SF"/>
    <property type="match status" value="1"/>
</dbReference>
<proteinExistence type="predicted"/>
<name>A0A1N6D290_9BACT</name>
<protein>
    <submittedName>
        <fullName evidence="2">Acetyltransferase (GNAT) domain-containing protein</fullName>
    </submittedName>
</protein>